<evidence type="ECO:0000256" key="2">
    <source>
        <dbReference type="ARBA" id="ARBA00022692"/>
    </source>
</evidence>
<dbReference type="GO" id="GO:0001518">
    <property type="term" value="C:voltage-gated sodium channel complex"/>
    <property type="evidence" value="ECO:0007669"/>
    <property type="project" value="TreeGrafter"/>
</dbReference>
<dbReference type="SUPFAM" id="SSF47473">
    <property type="entry name" value="EF-hand"/>
    <property type="match status" value="1"/>
</dbReference>
<organism evidence="10">
    <name type="scientific">Guillardia theta (strain CCMP2712)</name>
    <name type="common">Cryptophyte</name>
    <dbReference type="NCBI Taxonomy" id="905079"/>
    <lineage>
        <taxon>Eukaryota</taxon>
        <taxon>Cryptophyceae</taxon>
        <taxon>Pyrenomonadales</taxon>
        <taxon>Geminigeraceae</taxon>
        <taxon>Guillardia</taxon>
    </lineage>
</organism>
<feature type="compositionally biased region" description="Polar residues" evidence="6">
    <location>
        <begin position="586"/>
        <end position="607"/>
    </location>
</feature>
<dbReference type="Gene3D" id="1.10.287.70">
    <property type="match status" value="1"/>
</dbReference>
<keyword evidence="3" id="KW-0106">Calcium</keyword>
<dbReference type="PaxDb" id="55529-EKX41656"/>
<reference evidence="11" key="3">
    <citation type="submission" date="2016-03" db="UniProtKB">
        <authorList>
            <consortium name="EnsemblProtists"/>
        </authorList>
    </citation>
    <scope>IDENTIFICATION</scope>
</reference>
<dbReference type="Gene3D" id="1.20.120.350">
    <property type="entry name" value="Voltage-gated potassium channels. Chain C"/>
    <property type="match status" value="1"/>
</dbReference>
<dbReference type="SMART" id="SM00233">
    <property type="entry name" value="PH"/>
    <property type="match status" value="1"/>
</dbReference>
<feature type="transmembrane region" description="Helical" evidence="7">
    <location>
        <begin position="245"/>
        <end position="266"/>
    </location>
</feature>
<dbReference type="CDD" id="cd00821">
    <property type="entry name" value="PH"/>
    <property type="match status" value="1"/>
</dbReference>
<feature type="transmembrane region" description="Helical" evidence="7">
    <location>
        <begin position="328"/>
        <end position="350"/>
    </location>
</feature>
<dbReference type="SUPFAM" id="SSF50729">
    <property type="entry name" value="PH domain-like"/>
    <property type="match status" value="1"/>
</dbReference>
<keyword evidence="12" id="KW-1185">Reference proteome</keyword>
<dbReference type="RefSeq" id="XP_005828636.1">
    <property type="nucleotide sequence ID" value="XM_005828579.1"/>
</dbReference>
<dbReference type="InterPro" id="IPR005821">
    <property type="entry name" value="Ion_trans_dom"/>
</dbReference>
<sequence>MMMLLKPLNRRFNFMGDSAYGQKAVVPMDDKRIVELLRLIEGYKDELPHPRLRLKSARLDKFATGMLRWQPRQVMVTKQFLVIAKDGSKVANEVVPLHEVEHVEAVEDEGQLIRRISVFDKRVESSLYDKPKPVTCFEISTINNGYNAGRKYCFRTNGEAERDEWISFLVSASKSARDKQRKANPELSKIAWIQLVLRDKLQSETFQVIISVIILTNFVINILAAEYLPDDNGVNISLFEKFDMLFTAIYSLELILLLFAYGWSFFLDGWKIFDFVIVGISIAAFTIAAKSKFQILRLIRVFRAVKALQIFASFRQIINALISSFTPVLSSFVILVLVTCIYAVLAVNLFQERNPALFGDFKRALFTMFTISTGDSWRDATRTLFLSPDDFSAPIALFITSYVIIAGIVLINVVIAVLIDEFSGSVAKEKEARKRQTLHTLDSVISSYSGPIDPLLYSLIHYNTNEDLSKKIQQLFDFLDADDSNFLSFSEIEQGLRMMKIGSRMHFSMEDYEELTRYGAMCNEDQEIDRENFEKMIRTELKRFVQRRMAASMIEDAAASDQMSPVFMVLKQIILDIEELSKKSASEPSKVQTQGLGASEPSANGSASEDIKDFLAKHMKAYDRKLDAILRAVRGSAAGGAAGAGAGGGAGVAEPVNRPRTWTGRESSQVLFEDSAPNVIKEEKKKMRATVHGAGAQERLRRSQNEIVISRRQAKEGASSSRSPTRRERATVDLDELEEAFTRVVSMPSKLEHRAGKPTPLLLEGYLEPIKEKDKGREKGSGKTPKEGDGEAGKQVAKREHHSKSEKVSVMKFILDSTGFLLVKVPWKQIPADPLLLSKTRLLGSSNVDDMCRGCKACRTGLTRQGVLLFDAQFVYLTVQIPLDDKTKSVLSASEIVPSQLIPSSGVDKWPNVRSSCSNVLRGLGITVTLPEKYSELVQIVSDDGKHHLDCFHVKSTSLDLHKQVVCDGTFEQGHILASPASREVCSILPAKIPVDRTTLKFLSLIRGRD</sequence>
<dbReference type="Proteomes" id="UP000011087">
    <property type="component" value="Unassembled WGS sequence"/>
</dbReference>
<dbReference type="InterPro" id="IPR002048">
    <property type="entry name" value="EF_hand_dom"/>
</dbReference>
<dbReference type="HOGENOM" id="CLU_314104_0_0_1"/>
<feature type="domain" description="EF-hand" evidence="9">
    <location>
        <begin position="467"/>
        <end position="502"/>
    </location>
</feature>
<comment type="subcellular location">
    <subcellularLocation>
        <location evidence="1">Membrane</location>
        <topology evidence="1">Multi-pass membrane protein</topology>
    </subcellularLocation>
</comment>
<dbReference type="InterPro" id="IPR011992">
    <property type="entry name" value="EF-hand-dom_pair"/>
</dbReference>
<keyword evidence="5 7" id="KW-0472">Membrane</keyword>
<name>L1IZH9_GUITC</name>
<dbReference type="Gene3D" id="1.10.238.10">
    <property type="entry name" value="EF-hand"/>
    <property type="match status" value="1"/>
</dbReference>
<accession>L1IZH9</accession>
<evidence type="ECO:0000313" key="11">
    <source>
        <dbReference type="EnsemblProtists" id="EKX41656"/>
    </source>
</evidence>
<gene>
    <name evidence="10" type="ORF">GUITHDRAFT_112362</name>
</gene>
<keyword evidence="2 7" id="KW-0812">Transmembrane</keyword>
<feature type="compositionally biased region" description="Basic and acidic residues" evidence="6">
    <location>
        <begin position="769"/>
        <end position="792"/>
    </location>
</feature>
<dbReference type="OrthoDB" id="2984333at2759"/>
<feature type="region of interest" description="Disordered" evidence="6">
    <location>
        <begin position="683"/>
        <end position="731"/>
    </location>
</feature>
<dbReference type="InterPro" id="IPR027359">
    <property type="entry name" value="Volt_channel_dom_sf"/>
</dbReference>
<dbReference type="PANTHER" id="PTHR10037">
    <property type="entry name" value="VOLTAGE-GATED CATION CHANNEL CALCIUM AND SODIUM"/>
    <property type="match status" value="1"/>
</dbReference>
<dbReference type="EMBL" id="JH993022">
    <property type="protein sequence ID" value="EKX41656.1"/>
    <property type="molecule type" value="Genomic_DNA"/>
</dbReference>
<evidence type="ECO:0000256" key="4">
    <source>
        <dbReference type="ARBA" id="ARBA00022989"/>
    </source>
</evidence>
<dbReference type="PANTHER" id="PTHR10037:SF62">
    <property type="entry name" value="SODIUM CHANNEL PROTEIN 60E"/>
    <property type="match status" value="1"/>
</dbReference>
<dbReference type="InterPro" id="IPR001849">
    <property type="entry name" value="PH_domain"/>
</dbReference>
<dbReference type="PROSITE" id="PS50003">
    <property type="entry name" value="PH_DOMAIN"/>
    <property type="match status" value="1"/>
</dbReference>
<dbReference type="Gene3D" id="2.30.29.30">
    <property type="entry name" value="Pleckstrin-homology domain (PH domain)/Phosphotyrosine-binding domain (PTB)"/>
    <property type="match status" value="1"/>
</dbReference>
<dbReference type="GO" id="GO:0005248">
    <property type="term" value="F:voltage-gated sodium channel activity"/>
    <property type="evidence" value="ECO:0007669"/>
    <property type="project" value="TreeGrafter"/>
</dbReference>
<evidence type="ECO:0000256" key="7">
    <source>
        <dbReference type="SAM" id="Phobius"/>
    </source>
</evidence>
<dbReference type="InterPro" id="IPR011993">
    <property type="entry name" value="PH-like_dom_sf"/>
</dbReference>
<dbReference type="AlphaFoldDB" id="L1IZH9"/>
<reference evidence="10 12" key="1">
    <citation type="journal article" date="2012" name="Nature">
        <title>Algal genomes reveal evolutionary mosaicism and the fate of nucleomorphs.</title>
        <authorList>
            <consortium name="DOE Joint Genome Institute"/>
            <person name="Curtis B.A."/>
            <person name="Tanifuji G."/>
            <person name="Burki F."/>
            <person name="Gruber A."/>
            <person name="Irimia M."/>
            <person name="Maruyama S."/>
            <person name="Arias M.C."/>
            <person name="Ball S.G."/>
            <person name="Gile G.H."/>
            <person name="Hirakawa Y."/>
            <person name="Hopkins J.F."/>
            <person name="Kuo A."/>
            <person name="Rensing S.A."/>
            <person name="Schmutz J."/>
            <person name="Symeonidi A."/>
            <person name="Elias M."/>
            <person name="Eveleigh R.J."/>
            <person name="Herman E.K."/>
            <person name="Klute M.J."/>
            <person name="Nakayama T."/>
            <person name="Obornik M."/>
            <person name="Reyes-Prieto A."/>
            <person name="Armbrust E.V."/>
            <person name="Aves S.J."/>
            <person name="Beiko R.G."/>
            <person name="Coutinho P."/>
            <person name="Dacks J.B."/>
            <person name="Durnford D.G."/>
            <person name="Fast N.M."/>
            <person name="Green B.R."/>
            <person name="Grisdale C.J."/>
            <person name="Hempel F."/>
            <person name="Henrissat B."/>
            <person name="Hoppner M.P."/>
            <person name="Ishida K."/>
            <person name="Kim E."/>
            <person name="Koreny L."/>
            <person name="Kroth P.G."/>
            <person name="Liu Y."/>
            <person name="Malik S.B."/>
            <person name="Maier U.G."/>
            <person name="McRose D."/>
            <person name="Mock T."/>
            <person name="Neilson J.A."/>
            <person name="Onodera N.T."/>
            <person name="Poole A.M."/>
            <person name="Pritham E.J."/>
            <person name="Richards T.A."/>
            <person name="Rocap G."/>
            <person name="Roy S.W."/>
            <person name="Sarai C."/>
            <person name="Schaack S."/>
            <person name="Shirato S."/>
            <person name="Slamovits C.H."/>
            <person name="Spencer D.F."/>
            <person name="Suzuki S."/>
            <person name="Worden A.Z."/>
            <person name="Zauner S."/>
            <person name="Barry K."/>
            <person name="Bell C."/>
            <person name="Bharti A.K."/>
            <person name="Crow J.A."/>
            <person name="Grimwood J."/>
            <person name="Kramer R."/>
            <person name="Lindquist E."/>
            <person name="Lucas S."/>
            <person name="Salamov A."/>
            <person name="McFadden G.I."/>
            <person name="Lane C.E."/>
            <person name="Keeling P.J."/>
            <person name="Gray M.W."/>
            <person name="Grigoriev I.V."/>
            <person name="Archibald J.M."/>
        </authorList>
    </citation>
    <scope>NUCLEOTIDE SEQUENCE</scope>
    <source>
        <strain evidence="10 12">CCMP2712</strain>
    </source>
</reference>
<evidence type="ECO:0000256" key="6">
    <source>
        <dbReference type="SAM" id="MobiDB-lite"/>
    </source>
</evidence>
<feature type="region of interest" description="Disordered" evidence="6">
    <location>
        <begin position="584"/>
        <end position="607"/>
    </location>
</feature>
<dbReference type="InterPro" id="IPR018247">
    <property type="entry name" value="EF_Hand_1_Ca_BS"/>
</dbReference>
<dbReference type="SUPFAM" id="SSF81324">
    <property type="entry name" value="Voltage-gated potassium channels"/>
    <property type="match status" value="1"/>
</dbReference>
<proteinExistence type="predicted"/>
<dbReference type="GeneID" id="17298259"/>
<dbReference type="EnsemblProtists" id="EKX41656">
    <property type="protein sequence ID" value="EKX41656"/>
    <property type="gene ID" value="GUITHDRAFT_112362"/>
</dbReference>
<evidence type="ECO:0000256" key="1">
    <source>
        <dbReference type="ARBA" id="ARBA00004141"/>
    </source>
</evidence>
<feature type="transmembrane region" description="Helical" evidence="7">
    <location>
        <begin position="395"/>
        <end position="419"/>
    </location>
</feature>
<feature type="domain" description="PH" evidence="8">
    <location>
        <begin position="52"/>
        <end position="174"/>
    </location>
</feature>
<dbReference type="Pfam" id="PF00169">
    <property type="entry name" value="PH"/>
    <property type="match status" value="1"/>
</dbReference>
<evidence type="ECO:0000256" key="5">
    <source>
        <dbReference type="ARBA" id="ARBA00023136"/>
    </source>
</evidence>
<protein>
    <recommendedName>
        <fullName evidence="13">EF-hand domain-containing protein</fullName>
    </recommendedName>
</protein>
<dbReference type="GO" id="GO:0005509">
    <property type="term" value="F:calcium ion binding"/>
    <property type="evidence" value="ECO:0007669"/>
    <property type="project" value="InterPro"/>
</dbReference>
<dbReference type="PROSITE" id="PS00018">
    <property type="entry name" value="EF_HAND_1"/>
    <property type="match status" value="1"/>
</dbReference>
<dbReference type="eggNOG" id="KOG2302">
    <property type="taxonomic scope" value="Eukaryota"/>
</dbReference>
<feature type="transmembrane region" description="Helical" evidence="7">
    <location>
        <begin position="272"/>
        <end position="289"/>
    </location>
</feature>
<evidence type="ECO:0000313" key="12">
    <source>
        <dbReference type="Proteomes" id="UP000011087"/>
    </source>
</evidence>
<dbReference type="KEGG" id="gtt:GUITHDRAFT_112362"/>
<reference evidence="12" key="2">
    <citation type="submission" date="2012-11" db="EMBL/GenBank/DDBJ databases">
        <authorList>
            <person name="Kuo A."/>
            <person name="Curtis B.A."/>
            <person name="Tanifuji G."/>
            <person name="Burki F."/>
            <person name="Gruber A."/>
            <person name="Irimia M."/>
            <person name="Maruyama S."/>
            <person name="Arias M.C."/>
            <person name="Ball S.G."/>
            <person name="Gile G.H."/>
            <person name="Hirakawa Y."/>
            <person name="Hopkins J.F."/>
            <person name="Rensing S.A."/>
            <person name="Schmutz J."/>
            <person name="Symeonidi A."/>
            <person name="Elias M."/>
            <person name="Eveleigh R.J."/>
            <person name="Herman E.K."/>
            <person name="Klute M.J."/>
            <person name="Nakayama T."/>
            <person name="Obornik M."/>
            <person name="Reyes-Prieto A."/>
            <person name="Armbrust E.V."/>
            <person name="Aves S.J."/>
            <person name="Beiko R.G."/>
            <person name="Coutinho P."/>
            <person name="Dacks J.B."/>
            <person name="Durnford D.G."/>
            <person name="Fast N.M."/>
            <person name="Green B.R."/>
            <person name="Grisdale C."/>
            <person name="Hempe F."/>
            <person name="Henrissat B."/>
            <person name="Hoppner M.P."/>
            <person name="Ishida K.-I."/>
            <person name="Kim E."/>
            <person name="Koreny L."/>
            <person name="Kroth P.G."/>
            <person name="Liu Y."/>
            <person name="Malik S.-B."/>
            <person name="Maier U.G."/>
            <person name="McRose D."/>
            <person name="Mock T."/>
            <person name="Neilson J.A."/>
            <person name="Onodera N.T."/>
            <person name="Poole A.M."/>
            <person name="Pritham E.J."/>
            <person name="Richards T.A."/>
            <person name="Rocap G."/>
            <person name="Roy S.W."/>
            <person name="Sarai C."/>
            <person name="Schaack S."/>
            <person name="Shirato S."/>
            <person name="Slamovits C.H."/>
            <person name="Spencer D.F."/>
            <person name="Suzuki S."/>
            <person name="Worden A.Z."/>
            <person name="Zauner S."/>
            <person name="Barry K."/>
            <person name="Bell C."/>
            <person name="Bharti A.K."/>
            <person name="Crow J.A."/>
            <person name="Grimwood J."/>
            <person name="Kramer R."/>
            <person name="Lindquist E."/>
            <person name="Lucas S."/>
            <person name="Salamov A."/>
            <person name="McFadden G.I."/>
            <person name="Lane C.E."/>
            <person name="Keeling P.J."/>
            <person name="Gray M.W."/>
            <person name="Grigoriev I.V."/>
            <person name="Archibald J.M."/>
        </authorList>
    </citation>
    <scope>NUCLEOTIDE SEQUENCE</scope>
    <source>
        <strain evidence="12">CCMP2712</strain>
    </source>
</reference>
<dbReference type="InterPro" id="IPR043203">
    <property type="entry name" value="VGCC_Ca_Na"/>
</dbReference>
<feature type="region of interest" description="Disordered" evidence="6">
    <location>
        <begin position="750"/>
        <end position="803"/>
    </location>
</feature>
<evidence type="ECO:0000313" key="10">
    <source>
        <dbReference type="EMBL" id="EKX41656.1"/>
    </source>
</evidence>
<dbReference type="Pfam" id="PF00520">
    <property type="entry name" value="Ion_trans"/>
    <property type="match status" value="1"/>
</dbReference>
<evidence type="ECO:0008006" key="13">
    <source>
        <dbReference type="Google" id="ProtNLM"/>
    </source>
</evidence>
<evidence type="ECO:0000259" key="8">
    <source>
        <dbReference type="PROSITE" id="PS50003"/>
    </source>
</evidence>
<evidence type="ECO:0000259" key="9">
    <source>
        <dbReference type="PROSITE" id="PS50222"/>
    </source>
</evidence>
<evidence type="ECO:0000256" key="3">
    <source>
        <dbReference type="ARBA" id="ARBA00022837"/>
    </source>
</evidence>
<keyword evidence="4 7" id="KW-1133">Transmembrane helix</keyword>
<feature type="transmembrane region" description="Helical" evidence="7">
    <location>
        <begin position="206"/>
        <end position="224"/>
    </location>
</feature>
<dbReference type="PROSITE" id="PS50222">
    <property type="entry name" value="EF_HAND_2"/>
    <property type="match status" value="1"/>
</dbReference>